<gene>
    <name evidence="1" type="ORF">CISIN_1g046464mg</name>
</gene>
<dbReference type="EMBL" id="KK785334">
    <property type="protein sequence ID" value="KDO44059.1"/>
    <property type="molecule type" value="Genomic_DNA"/>
</dbReference>
<accession>A0A067DM35</accession>
<name>A0A067DM35_CITSI</name>
<evidence type="ECO:0000313" key="2">
    <source>
        <dbReference type="Proteomes" id="UP000027120"/>
    </source>
</evidence>
<proteinExistence type="predicted"/>
<keyword evidence="2" id="KW-1185">Reference proteome</keyword>
<organism evidence="1 2">
    <name type="scientific">Citrus sinensis</name>
    <name type="common">Sweet orange</name>
    <name type="synonym">Citrus aurantium var. sinensis</name>
    <dbReference type="NCBI Taxonomy" id="2711"/>
    <lineage>
        <taxon>Eukaryota</taxon>
        <taxon>Viridiplantae</taxon>
        <taxon>Streptophyta</taxon>
        <taxon>Embryophyta</taxon>
        <taxon>Tracheophyta</taxon>
        <taxon>Spermatophyta</taxon>
        <taxon>Magnoliopsida</taxon>
        <taxon>eudicotyledons</taxon>
        <taxon>Gunneridae</taxon>
        <taxon>Pentapetalae</taxon>
        <taxon>rosids</taxon>
        <taxon>malvids</taxon>
        <taxon>Sapindales</taxon>
        <taxon>Rutaceae</taxon>
        <taxon>Aurantioideae</taxon>
        <taxon>Citrus</taxon>
    </lineage>
</organism>
<reference evidence="1 2" key="1">
    <citation type="submission" date="2014-04" db="EMBL/GenBank/DDBJ databases">
        <authorList>
            <consortium name="International Citrus Genome Consortium"/>
            <person name="Gmitter F."/>
            <person name="Chen C."/>
            <person name="Farmerie W."/>
            <person name="Harkins T."/>
            <person name="Desany B."/>
            <person name="Mohiuddin M."/>
            <person name="Kodira C."/>
            <person name="Borodovsky M."/>
            <person name="Lomsadze A."/>
            <person name="Burns P."/>
            <person name="Jenkins J."/>
            <person name="Prochnik S."/>
            <person name="Shu S."/>
            <person name="Chapman J."/>
            <person name="Pitluck S."/>
            <person name="Schmutz J."/>
            <person name="Rokhsar D."/>
        </authorList>
    </citation>
    <scope>NUCLEOTIDE SEQUENCE</scope>
</reference>
<protein>
    <submittedName>
        <fullName evidence="1">Uncharacterized protein</fullName>
    </submittedName>
</protein>
<sequence>MGVLYSPPEKIFRLGQKLTVNTSKEGNFMDMPNSSCGGSVAPSSSSATISATIWHDPILICRSRTTVFVVDEEVNTFLNPLHLHNIKVEIENSKDLTAKG</sequence>
<dbReference type="Proteomes" id="UP000027120">
    <property type="component" value="Unassembled WGS sequence"/>
</dbReference>
<evidence type="ECO:0000313" key="1">
    <source>
        <dbReference type="EMBL" id="KDO44059.1"/>
    </source>
</evidence>
<dbReference type="AlphaFoldDB" id="A0A067DM35"/>